<evidence type="ECO:0000256" key="1">
    <source>
        <dbReference type="ARBA" id="ARBA00008834"/>
    </source>
</evidence>
<feature type="signal peptide" evidence="5">
    <location>
        <begin position="1"/>
        <end position="19"/>
    </location>
</feature>
<reference evidence="7" key="1">
    <citation type="journal article" date="2019" name="Int. J. Syst. Evol. Microbiol.">
        <title>The Global Catalogue of Microorganisms (GCM) 10K type strain sequencing project: providing services to taxonomists for standard genome sequencing and annotation.</title>
        <authorList>
            <consortium name="The Broad Institute Genomics Platform"/>
            <consortium name="The Broad Institute Genome Sequencing Center for Infectious Disease"/>
            <person name="Wu L."/>
            <person name="Ma J."/>
        </authorList>
    </citation>
    <scope>NUCLEOTIDE SEQUENCE [LARGE SCALE GENOMIC DNA]</scope>
    <source>
        <strain evidence="7">JCM 16545</strain>
    </source>
</reference>
<dbReference type="SMART" id="SM00710">
    <property type="entry name" value="PbH1"/>
    <property type="match status" value="5"/>
</dbReference>
<evidence type="ECO:0000256" key="3">
    <source>
        <dbReference type="ARBA" id="ARBA00023295"/>
    </source>
</evidence>
<name>A0ABW5DY78_9BACT</name>
<organism evidence="6 7">
    <name type="scientific">Rubritalea spongiae</name>
    <dbReference type="NCBI Taxonomy" id="430797"/>
    <lineage>
        <taxon>Bacteria</taxon>
        <taxon>Pseudomonadati</taxon>
        <taxon>Verrucomicrobiota</taxon>
        <taxon>Verrucomicrobiia</taxon>
        <taxon>Verrucomicrobiales</taxon>
        <taxon>Rubritaleaceae</taxon>
        <taxon>Rubritalea</taxon>
    </lineage>
</organism>
<evidence type="ECO:0000313" key="7">
    <source>
        <dbReference type="Proteomes" id="UP001597297"/>
    </source>
</evidence>
<dbReference type="EMBL" id="JBHUJC010000001">
    <property type="protein sequence ID" value="MFD2275051.1"/>
    <property type="molecule type" value="Genomic_DNA"/>
</dbReference>
<dbReference type="PANTHER" id="PTHR31339:SF9">
    <property type="entry name" value="PLASMIN AND FIBRONECTIN-BINDING PROTEIN A"/>
    <property type="match status" value="1"/>
</dbReference>
<dbReference type="InterPro" id="IPR006626">
    <property type="entry name" value="PbH1"/>
</dbReference>
<comment type="caution">
    <text evidence="6">The sequence shown here is derived from an EMBL/GenBank/DDBJ whole genome shotgun (WGS) entry which is preliminary data.</text>
</comment>
<keyword evidence="2 4" id="KW-0378">Hydrolase</keyword>
<dbReference type="Proteomes" id="UP001597297">
    <property type="component" value="Unassembled WGS sequence"/>
</dbReference>
<sequence>MKTSVLALFFIIYALPFYAASAEKEVFNINDFGAIADGQTLNTKALQSAIDACHAESGGIVRVPAGKYVIGTIKLKSKVTLSLDYGAKLLGSTDIQDYPTKDLRPAREGQAECLIYAEDAMDIRLEGLGVIDGRGSPEFFKKRAGPAGKDDRPRLIRFESCEKVTFSGITYKNPAFWGIHLIDCKDVHFSAVTTRFRNNHYNNDGIDLDGCENVLIENCDIQAGDDAVCLKSSLNPCRNIIIRDCVISSNTAAIKFGTSSYGGFINIDISNCYIHDCPMGAIKLQCVDGGRLENISISRLKMEEVGCPLFIRLGDRGSNFSRKRDAGKRPVGSIKNIHISDIEAEVVIEDREKAARAHYKKLKIDLTKGITEKEKAKAGPIMITGIPDQYIGDVLLENIAISYPGHGTAENSNNVVAEDITRYPEQYFFGVLPSWGAYIRHAKNITFKNVTLSTRNQDARKMIILDDVENFLHQ</sequence>
<accession>A0ABW5DY78</accession>
<dbReference type="PANTHER" id="PTHR31339">
    <property type="entry name" value="PECTIN LYASE-RELATED"/>
    <property type="match status" value="1"/>
</dbReference>
<dbReference type="InterPro" id="IPR012334">
    <property type="entry name" value="Pectin_lyas_fold"/>
</dbReference>
<dbReference type="RefSeq" id="WP_377095961.1">
    <property type="nucleotide sequence ID" value="NZ_JBHSJM010000001.1"/>
</dbReference>
<evidence type="ECO:0000313" key="6">
    <source>
        <dbReference type="EMBL" id="MFD2275051.1"/>
    </source>
</evidence>
<protein>
    <submittedName>
        <fullName evidence="6">Glycoside hydrolase family 28 protein</fullName>
        <ecNumber evidence="6">3.2.1.-</ecNumber>
    </submittedName>
</protein>
<proteinExistence type="inferred from homology"/>
<gene>
    <name evidence="6" type="ORF">ACFSQZ_01090</name>
</gene>
<keyword evidence="5" id="KW-0732">Signal</keyword>
<dbReference type="InterPro" id="IPR000743">
    <property type="entry name" value="Glyco_hydro_28"/>
</dbReference>
<dbReference type="Gene3D" id="2.160.20.10">
    <property type="entry name" value="Single-stranded right-handed beta-helix, Pectin lyase-like"/>
    <property type="match status" value="1"/>
</dbReference>
<dbReference type="InterPro" id="IPR051801">
    <property type="entry name" value="GH28_Enzymes"/>
</dbReference>
<dbReference type="GO" id="GO:0016798">
    <property type="term" value="F:hydrolase activity, acting on glycosyl bonds"/>
    <property type="evidence" value="ECO:0007669"/>
    <property type="project" value="UniProtKB-KW"/>
</dbReference>
<dbReference type="SUPFAM" id="SSF51126">
    <property type="entry name" value="Pectin lyase-like"/>
    <property type="match status" value="1"/>
</dbReference>
<keyword evidence="3 4" id="KW-0326">Glycosidase</keyword>
<feature type="chain" id="PRO_5045183032" evidence="5">
    <location>
        <begin position="20"/>
        <end position="474"/>
    </location>
</feature>
<dbReference type="InterPro" id="IPR011050">
    <property type="entry name" value="Pectin_lyase_fold/virulence"/>
</dbReference>
<dbReference type="EC" id="3.2.1.-" evidence="6"/>
<comment type="similarity">
    <text evidence="1 4">Belongs to the glycosyl hydrolase 28 family.</text>
</comment>
<evidence type="ECO:0000256" key="4">
    <source>
        <dbReference type="RuleBase" id="RU361169"/>
    </source>
</evidence>
<dbReference type="Pfam" id="PF00295">
    <property type="entry name" value="Glyco_hydro_28"/>
    <property type="match status" value="1"/>
</dbReference>
<keyword evidence="7" id="KW-1185">Reference proteome</keyword>
<evidence type="ECO:0000256" key="5">
    <source>
        <dbReference type="SAM" id="SignalP"/>
    </source>
</evidence>
<evidence type="ECO:0000256" key="2">
    <source>
        <dbReference type="ARBA" id="ARBA00022801"/>
    </source>
</evidence>